<evidence type="ECO:0000256" key="2">
    <source>
        <dbReference type="ARBA" id="ARBA00022741"/>
    </source>
</evidence>
<dbReference type="InterPro" id="IPR001650">
    <property type="entry name" value="Helicase_C-like"/>
</dbReference>
<proteinExistence type="inferred from homology"/>
<reference evidence="12 13" key="1">
    <citation type="submission" date="2018-12" db="EMBL/GenBank/DDBJ databases">
        <authorList>
            <consortium name="Pathogen Informatics"/>
        </authorList>
    </citation>
    <scope>NUCLEOTIDE SEQUENCE [LARGE SCALE GENOMIC DNA]</scope>
    <source>
        <strain evidence="12 13">NCTC11923</strain>
    </source>
</reference>
<feature type="domain" description="Helicase C-terminal" evidence="11">
    <location>
        <begin position="301"/>
        <end position="444"/>
    </location>
</feature>
<dbReference type="SUPFAM" id="SSF52540">
    <property type="entry name" value="P-loop containing nucleoside triphosphate hydrolases"/>
    <property type="match status" value="1"/>
</dbReference>
<dbReference type="GO" id="GO:0006281">
    <property type="term" value="P:DNA repair"/>
    <property type="evidence" value="ECO:0007669"/>
    <property type="project" value="TreeGrafter"/>
</dbReference>
<comment type="similarity">
    <text evidence="1">Belongs to the helicase family. RecQ subfamily.</text>
</comment>
<dbReference type="STRING" id="1278298.GCA_000428685_01283"/>
<evidence type="ECO:0000313" key="12">
    <source>
        <dbReference type="EMBL" id="VEG75508.1"/>
    </source>
</evidence>
<feature type="compositionally biased region" description="Low complexity" evidence="9">
    <location>
        <begin position="704"/>
        <end position="713"/>
    </location>
</feature>
<dbReference type="EC" id="5.6.2.4" evidence="8"/>
<dbReference type="PROSITE" id="PS51194">
    <property type="entry name" value="HELICASE_CTER"/>
    <property type="match status" value="1"/>
</dbReference>
<dbReference type="PROSITE" id="PS51192">
    <property type="entry name" value="HELICASE_ATP_BIND_1"/>
    <property type="match status" value="1"/>
</dbReference>
<dbReference type="CDD" id="cd06223">
    <property type="entry name" value="PRTases_typeI"/>
    <property type="match status" value="1"/>
</dbReference>
<gene>
    <name evidence="12" type="primary">recQ</name>
    <name evidence="12" type="ORF">NCTC11923_02179</name>
</gene>
<dbReference type="SMART" id="SM00487">
    <property type="entry name" value="DEXDc"/>
    <property type="match status" value="1"/>
</dbReference>
<dbReference type="Pfam" id="PF00271">
    <property type="entry name" value="Helicase_C"/>
    <property type="match status" value="1"/>
</dbReference>
<dbReference type="InterPro" id="IPR029057">
    <property type="entry name" value="PRTase-like"/>
</dbReference>
<evidence type="ECO:0000256" key="9">
    <source>
        <dbReference type="SAM" id="MobiDB-lite"/>
    </source>
</evidence>
<evidence type="ECO:0000256" key="6">
    <source>
        <dbReference type="ARBA" id="ARBA00023235"/>
    </source>
</evidence>
<dbReference type="Proteomes" id="UP000276899">
    <property type="component" value="Chromosome"/>
</dbReference>
<comment type="catalytic activity">
    <reaction evidence="7">
        <text>Couples ATP hydrolysis with the unwinding of duplex DNA by translocating in the 3'-5' direction.</text>
        <dbReference type="EC" id="5.6.2.4"/>
    </reaction>
</comment>
<evidence type="ECO:0000256" key="5">
    <source>
        <dbReference type="ARBA" id="ARBA00023125"/>
    </source>
</evidence>
<dbReference type="InterPro" id="IPR000836">
    <property type="entry name" value="PRTase_dom"/>
</dbReference>
<dbReference type="GO" id="GO:0009378">
    <property type="term" value="F:four-way junction helicase activity"/>
    <property type="evidence" value="ECO:0007669"/>
    <property type="project" value="TreeGrafter"/>
</dbReference>
<dbReference type="KEGG" id="asla:NCTC11923_02179"/>
<sequence length="873" mass="91369">MSEGSNERQTSAAPAAPASPQAGAIRERAEAVLRALVGREDARLREDQWRAIEALVVGRRRALVVQRTGWGKSAVYFVATVLMREGWSQWRPGDPPPSAGSHSGAGATVIISPLLALMRDQVAAARRAGIHAVTMNSANTTQWEQIEQEVRQGQVDVLLVSPERLNNPVFREEVLPHLAAGAGLVVVDEAHCISDWGHDFRPDYRRIATLLAGLGPTTPVLATTATANARVTQDVAEQLGRRGGDGEDAPVDPAAERSVPAGSGPTAPRGAGVLVLRGSLERSSLHLGVTSLPDSASRLAWLTAYLRSARGSGIVYCLTVSSAGEVAQHLRAAGLEVATYTGQTEPAERERLEEDLKANRLRALVATSALGMGFDKPDLAFVVHVGAPSSPVSYYQQVGRAGRGVERAEAILLPGAEDRAIWAWFGSQGFPPQEEVHQVLGALDAQREAGGPPLSTAALETSTSLRRSRLELMLKVLDVDGAVSRVRGGWVSTGEPWDYDAERYARVARARADEESAMLAYEALGRDRAGEDIECRMAFVRAILNDPVLEAGWRCGACDLCGGLVLPDAPDQEAVLRAREALERAGVELVARRQWPTGMARLGLPELSGRIAAEEQAGAGLAVGRLDGLGISVALRRLMEPAGRPVQDGADAGPAPGDGPDHEGRESSGTPGAGPVGAVSGTGADGGPGAGPADVGPGHGGTHAAEPAKPTEPAEARGGGDGLVPVELRGAVVEVIDRLAQMIQADAPTDAPANPQADAAIDAVVIVDSRSRPRLVRHLGHAVASRLGCRPLGAVGVSGPAGRHDVNSATRLAHVARDLSLEDWDADQLQALHGATVVLVDDFTDSGWTVTVAAAMLRRAGAAAVHPLVLAQR</sequence>
<dbReference type="Gene3D" id="3.40.50.300">
    <property type="entry name" value="P-loop containing nucleotide triphosphate hydrolases"/>
    <property type="match status" value="2"/>
</dbReference>
<protein>
    <recommendedName>
        <fullName evidence="8">DNA 3'-5' helicase</fullName>
        <ecNumber evidence="8">5.6.2.4</ecNumber>
    </recommendedName>
</protein>
<evidence type="ECO:0000256" key="3">
    <source>
        <dbReference type="ARBA" id="ARBA00022801"/>
    </source>
</evidence>
<dbReference type="GO" id="GO:0003677">
    <property type="term" value="F:DNA binding"/>
    <property type="evidence" value="ECO:0007669"/>
    <property type="project" value="UniProtKB-KW"/>
</dbReference>
<feature type="compositionally biased region" description="Low complexity" evidence="9">
    <location>
        <begin position="12"/>
        <end position="24"/>
    </location>
</feature>
<evidence type="ECO:0000256" key="4">
    <source>
        <dbReference type="ARBA" id="ARBA00022840"/>
    </source>
</evidence>
<evidence type="ECO:0000256" key="7">
    <source>
        <dbReference type="ARBA" id="ARBA00034617"/>
    </source>
</evidence>
<dbReference type="InterPro" id="IPR027417">
    <property type="entry name" value="P-loop_NTPase"/>
</dbReference>
<feature type="region of interest" description="Disordered" evidence="9">
    <location>
        <begin position="642"/>
        <end position="722"/>
    </location>
</feature>
<dbReference type="GO" id="GO:0030894">
    <property type="term" value="C:replisome"/>
    <property type="evidence" value="ECO:0007669"/>
    <property type="project" value="TreeGrafter"/>
</dbReference>
<keyword evidence="2" id="KW-0547">Nucleotide-binding</keyword>
<feature type="domain" description="Helicase ATP-binding" evidence="10">
    <location>
        <begin position="53"/>
        <end position="245"/>
    </location>
</feature>
<keyword evidence="4" id="KW-0067">ATP-binding</keyword>
<dbReference type="GO" id="GO:0043590">
    <property type="term" value="C:bacterial nucleoid"/>
    <property type="evidence" value="ECO:0007669"/>
    <property type="project" value="TreeGrafter"/>
</dbReference>
<evidence type="ECO:0000313" key="13">
    <source>
        <dbReference type="Proteomes" id="UP000276899"/>
    </source>
</evidence>
<evidence type="ECO:0000256" key="1">
    <source>
        <dbReference type="ARBA" id="ARBA00005446"/>
    </source>
</evidence>
<keyword evidence="5" id="KW-0238">DNA-binding</keyword>
<dbReference type="InterPro" id="IPR002464">
    <property type="entry name" value="DNA/RNA_helicase_DEAH_CS"/>
</dbReference>
<dbReference type="InterPro" id="IPR011545">
    <property type="entry name" value="DEAD/DEAH_box_helicase_dom"/>
</dbReference>
<dbReference type="GO" id="GO:0005524">
    <property type="term" value="F:ATP binding"/>
    <property type="evidence" value="ECO:0007669"/>
    <property type="project" value="UniProtKB-KW"/>
</dbReference>
<organism evidence="12 13">
    <name type="scientific">Actinomyces slackii</name>
    <dbReference type="NCBI Taxonomy" id="52774"/>
    <lineage>
        <taxon>Bacteria</taxon>
        <taxon>Bacillati</taxon>
        <taxon>Actinomycetota</taxon>
        <taxon>Actinomycetes</taxon>
        <taxon>Actinomycetales</taxon>
        <taxon>Actinomycetaceae</taxon>
        <taxon>Actinomyces</taxon>
    </lineage>
</organism>
<dbReference type="PANTHER" id="PTHR13710">
    <property type="entry name" value="DNA HELICASE RECQ FAMILY MEMBER"/>
    <property type="match status" value="1"/>
</dbReference>
<dbReference type="RefSeq" id="WP_026426667.1">
    <property type="nucleotide sequence ID" value="NZ_CBCRWE010000033.1"/>
</dbReference>
<dbReference type="AlphaFoldDB" id="A0A448KF25"/>
<dbReference type="GO" id="GO:0005737">
    <property type="term" value="C:cytoplasm"/>
    <property type="evidence" value="ECO:0007669"/>
    <property type="project" value="TreeGrafter"/>
</dbReference>
<dbReference type="PANTHER" id="PTHR13710:SF105">
    <property type="entry name" value="ATP-DEPENDENT DNA HELICASE Q1"/>
    <property type="match status" value="1"/>
</dbReference>
<dbReference type="SMART" id="SM00490">
    <property type="entry name" value="HELICc"/>
    <property type="match status" value="1"/>
</dbReference>
<dbReference type="SUPFAM" id="SSF53271">
    <property type="entry name" value="PRTase-like"/>
    <property type="match status" value="1"/>
</dbReference>
<evidence type="ECO:0000256" key="8">
    <source>
        <dbReference type="ARBA" id="ARBA00034808"/>
    </source>
</evidence>
<accession>A0A448KF25</accession>
<keyword evidence="12" id="KW-0347">Helicase</keyword>
<dbReference type="EMBL" id="LR134363">
    <property type="protein sequence ID" value="VEG75508.1"/>
    <property type="molecule type" value="Genomic_DNA"/>
</dbReference>
<dbReference type="Gene3D" id="3.40.50.2020">
    <property type="match status" value="1"/>
</dbReference>
<dbReference type="GO" id="GO:0043138">
    <property type="term" value="F:3'-5' DNA helicase activity"/>
    <property type="evidence" value="ECO:0007669"/>
    <property type="project" value="UniProtKB-EC"/>
</dbReference>
<keyword evidence="6" id="KW-0413">Isomerase</keyword>
<keyword evidence="13" id="KW-1185">Reference proteome</keyword>
<evidence type="ECO:0000259" key="10">
    <source>
        <dbReference type="PROSITE" id="PS51192"/>
    </source>
</evidence>
<name>A0A448KF25_9ACTO</name>
<dbReference type="GO" id="GO:0006310">
    <property type="term" value="P:DNA recombination"/>
    <property type="evidence" value="ECO:0007669"/>
    <property type="project" value="TreeGrafter"/>
</dbReference>
<dbReference type="GO" id="GO:0016787">
    <property type="term" value="F:hydrolase activity"/>
    <property type="evidence" value="ECO:0007669"/>
    <property type="project" value="UniProtKB-KW"/>
</dbReference>
<dbReference type="Pfam" id="PF00270">
    <property type="entry name" value="DEAD"/>
    <property type="match status" value="1"/>
</dbReference>
<feature type="region of interest" description="Disordered" evidence="9">
    <location>
        <begin position="1"/>
        <end position="24"/>
    </location>
</feature>
<dbReference type="PROSITE" id="PS00690">
    <property type="entry name" value="DEAH_ATP_HELICASE"/>
    <property type="match status" value="1"/>
</dbReference>
<dbReference type="InterPro" id="IPR014001">
    <property type="entry name" value="Helicase_ATP-bd"/>
</dbReference>
<feature type="region of interest" description="Disordered" evidence="9">
    <location>
        <begin position="238"/>
        <end position="268"/>
    </location>
</feature>
<keyword evidence="3 12" id="KW-0378">Hydrolase</keyword>
<evidence type="ECO:0000259" key="11">
    <source>
        <dbReference type="PROSITE" id="PS51194"/>
    </source>
</evidence>